<evidence type="ECO:0000313" key="3">
    <source>
        <dbReference type="EMBL" id="MDA7028559.1"/>
    </source>
</evidence>
<dbReference type="RefSeq" id="WP_271342343.1">
    <property type="nucleotide sequence ID" value="NZ_JAQKAB010000021.1"/>
</dbReference>
<accession>A0ABT4XA15</accession>
<dbReference type="InterPro" id="IPR036390">
    <property type="entry name" value="WH_DNA-bd_sf"/>
</dbReference>
<keyword evidence="4" id="KW-1185">Reference proteome</keyword>
<reference evidence="3 4" key="1">
    <citation type="submission" date="2023-01" db="EMBL/GenBank/DDBJ databases">
        <title>Bacillus changyiensis sp. nov., isolated from a coastal deposit.</title>
        <authorList>
            <person name="Xiao G."/>
            <person name="Lai Q."/>
            <person name="Hu Z."/>
            <person name="Shao Z."/>
        </authorList>
    </citation>
    <scope>NUCLEOTIDE SEQUENCE [LARGE SCALE GENOMIC DNA]</scope>
    <source>
        <strain evidence="3 4">CLL-7-23</strain>
    </source>
</reference>
<gene>
    <name evidence="3" type="ORF">PJ311_18640</name>
</gene>
<feature type="domain" description="HTH marR-type" evidence="2">
    <location>
        <begin position="12"/>
        <end position="146"/>
    </location>
</feature>
<name>A0ABT4XA15_9BACI</name>
<comment type="caution">
    <text evidence="3">The sequence shown here is derived from an EMBL/GenBank/DDBJ whole genome shotgun (WGS) entry which is preliminary data.</text>
</comment>
<organism evidence="3 4">
    <name type="scientific">Bacillus changyiensis</name>
    <dbReference type="NCBI Taxonomy" id="3004103"/>
    <lineage>
        <taxon>Bacteria</taxon>
        <taxon>Bacillati</taxon>
        <taxon>Bacillota</taxon>
        <taxon>Bacilli</taxon>
        <taxon>Bacillales</taxon>
        <taxon>Bacillaceae</taxon>
        <taxon>Bacillus</taxon>
    </lineage>
</organism>
<sequence length="154" mass="17757">MNIEETELLNRHKYIFGSLFILANNLQIEGDKLLSNDGITLRQWLLTVVILQFEDRQPTLGDVAKLMGTSHQNARQLANKLQERGFLSIEKDPEDGRAIRLKLTEKSYDFWATKEEMGDRFVENLFEDMTTEEVAVMAKGIEKLLSKLNVEARK</sequence>
<evidence type="ECO:0000256" key="1">
    <source>
        <dbReference type="ARBA" id="ARBA00023125"/>
    </source>
</evidence>
<evidence type="ECO:0000259" key="2">
    <source>
        <dbReference type="PROSITE" id="PS50995"/>
    </source>
</evidence>
<keyword evidence="1" id="KW-0238">DNA-binding</keyword>
<dbReference type="Proteomes" id="UP001211894">
    <property type="component" value="Unassembled WGS sequence"/>
</dbReference>
<dbReference type="PANTHER" id="PTHR33164">
    <property type="entry name" value="TRANSCRIPTIONAL REGULATOR, MARR FAMILY"/>
    <property type="match status" value="1"/>
</dbReference>
<dbReference type="InterPro" id="IPR036388">
    <property type="entry name" value="WH-like_DNA-bd_sf"/>
</dbReference>
<dbReference type="SUPFAM" id="SSF46785">
    <property type="entry name" value="Winged helix' DNA-binding domain"/>
    <property type="match status" value="1"/>
</dbReference>
<dbReference type="Gene3D" id="1.10.10.10">
    <property type="entry name" value="Winged helix-like DNA-binding domain superfamily/Winged helix DNA-binding domain"/>
    <property type="match status" value="1"/>
</dbReference>
<dbReference type="InterPro" id="IPR000835">
    <property type="entry name" value="HTH_MarR-typ"/>
</dbReference>
<proteinExistence type="predicted"/>
<dbReference type="SMART" id="SM00347">
    <property type="entry name" value="HTH_MARR"/>
    <property type="match status" value="1"/>
</dbReference>
<dbReference type="InterPro" id="IPR039422">
    <property type="entry name" value="MarR/SlyA-like"/>
</dbReference>
<dbReference type="EMBL" id="JAQKAB010000021">
    <property type="protein sequence ID" value="MDA7028559.1"/>
    <property type="molecule type" value="Genomic_DNA"/>
</dbReference>
<dbReference type="PANTHER" id="PTHR33164:SF58">
    <property type="entry name" value="DNA-BINDING TRANSCRIPTIONAL REPRESSOR SCOC"/>
    <property type="match status" value="1"/>
</dbReference>
<dbReference type="Pfam" id="PF12802">
    <property type="entry name" value="MarR_2"/>
    <property type="match status" value="1"/>
</dbReference>
<protein>
    <submittedName>
        <fullName evidence="3">MarR family transcriptional regulator</fullName>
    </submittedName>
</protein>
<dbReference type="PROSITE" id="PS50995">
    <property type="entry name" value="HTH_MARR_2"/>
    <property type="match status" value="1"/>
</dbReference>
<evidence type="ECO:0000313" key="4">
    <source>
        <dbReference type="Proteomes" id="UP001211894"/>
    </source>
</evidence>
<dbReference type="PRINTS" id="PR00598">
    <property type="entry name" value="HTHMARR"/>
</dbReference>